<comment type="caution">
    <text evidence="1">The sequence shown here is derived from an EMBL/GenBank/DDBJ whole genome shotgun (WGS) entry which is preliminary data.</text>
</comment>
<dbReference type="Proteomes" id="UP000223968">
    <property type="component" value="Unassembled WGS sequence"/>
</dbReference>
<organism evidence="1 2">
    <name type="scientific">Helicocarpus griseus UAMH5409</name>
    <dbReference type="NCBI Taxonomy" id="1447875"/>
    <lineage>
        <taxon>Eukaryota</taxon>
        <taxon>Fungi</taxon>
        <taxon>Dikarya</taxon>
        <taxon>Ascomycota</taxon>
        <taxon>Pezizomycotina</taxon>
        <taxon>Eurotiomycetes</taxon>
        <taxon>Eurotiomycetidae</taxon>
        <taxon>Onygenales</taxon>
        <taxon>Ajellomycetaceae</taxon>
        <taxon>Helicocarpus</taxon>
    </lineage>
</organism>
<dbReference type="PANTHER" id="PTHR46082:SF11">
    <property type="entry name" value="AAA+ ATPASE DOMAIN-CONTAINING PROTEIN-RELATED"/>
    <property type="match status" value="1"/>
</dbReference>
<dbReference type="SUPFAM" id="SSF48452">
    <property type="entry name" value="TPR-like"/>
    <property type="match status" value="1"/>
</dbReference>
<accession>A0A2B7WFY0</accession>
<reference evidence="1 2" key="1">
    <citation type="submission" date="2017-10" db="EMBL/GenBank/DDBJ databases">
        <title>Comparative genomics in systemic dimorphic fungi from Ajellomycetaceae.</title>
        <authorList>
            <person name="Munoz J.F."/>
            <person name="Mcewen J.G."/>
            <person name="Clay O.K."/>
            <person name="Cuomo C.A."/>
        </authorList>
    </citation>
    <scope>NUCLEOTIDE SEQUENCE [LARGE SCALE GENOMIC DNA]</scope>
    <source>
        <strain evidence="1 2">UAMH5409</strain>
    </source>
</reference>
<dbReference type="InterPro" id="IPR053137">
    <property type="entry name" value="NLR-like"/>
</dbReference>
<protein>
    <recommendedName>
        <fullName evidence="3">Kinesin light chain</fullName>
    </recommendedName>
</protein>
<evidence type="ECO:0008006" key="3">
    <source>
        <dbReference type="Google" id="ProtNLM"/>
    </source>
</evidence>
<dbReference type="PANTHER" id="PTHR46082">
    <property type="entry name" value="ATP/GTP-BINDING PROTEIN-RELATED"/>
    <property type="match status" value="1"/>
</dbReference>
<proteinExistence type="predicted"/>
<feature type="non-terminal residue" evidence="1">
    <location>
        <position position="1"/>
    </location>
</feature>
<name>A0A2B7WFY0_9EURO</name>
<dbReference type="AlphaFoldDB" id="A0A2B7WFY0"/>
<dbReference type="EMBL" id="PDNB01000346">
    <property type="protein sequence ID" value="PGG95437.1"/>
    <property type="molecule type" value="Genomic_DNA"/>
</dbReference>
<sequence length="79" mass="8793">GRWKDAEELEMQVMKIMKRVLGTEHPDTLTSMDNLAYTLKSLGSVEDAVALMKMCVQLHSKNLGSEHPDTLSSSQTLSE</sequence>
<dbReference type="Gene3D" id="1.25.40.10">
    <property type="entry name" value="Tetratricopeptide repeat domain"/>
    <property type="match status" value="1"/>
</dbReference>
<keyword evidence="2" id="KW-1185">Reference proteome</keyword>
<evidence type="ECO:0000313" key="1">
    <source>
        <dbReference type="EMBL" id="PGG95437.1"/>
    </source>
</evidence>
<dbReference type="Pfam" id="PF13374">
    <property type="entry name" value="TPR_10"/>
    <property type="match status" value="2"/>
</dbReference>
<dbReference type="STRING" id="1447875.A0A2B7WFY0"/>
<gene>
    <name evidence="1" type="ORF">AJ79_10066</name>
</gene>
<dbReference type="OrthoDB" id="5986190at2759"/>
<evidence type="ECO:0000313" key="2">
    <source>
        <dbReference type="Proteomes" id="UP000223968"/>
    </source>
</evidence>
<dbReference type="InterPro" id="IPR011990">
    <property type="entry name" value="TPR-like_helical_dom_sf"/>
</dbReference>